<proteinExistence type="predicted"/>
<dbReference type="PANTHER" id="PTHR12993">
    <property type="entry name" value="N-ACETYLGLUCOSAMINYL-PHOSPHATIDYLINOSITOL DE-N-ACETYLASE-RELATED"/>
    <property type="match status" value="1"/>
</dbReference>
<dbReference type="Pfam" id="PF02585">
    <property type="entry name" value="PIG-L"/>
    <property type="match status" value="1"/>
</dbReference>
<gene>
    <name evidence="1" type="ORF">CUN51_06950</name>
</gene>
<name>A0A2M8NZJ4_9CHLR</name>
<dbReference type="EMBL" id="PGTK01000007">
    <property type="protein sequence ID" value="PJF30716.1"/>
    <property type="molecule type" value="Genomic_DNA"/>
</dbReference>
<organism evidence="1 2">
    <name type="scientific">Candidatus Thermofonsia Clade 1 bacterium</name>
    <dbReference type="NCBI Taxonomy" id="2364210"/>
    <lineage>
        <taxon>Bacteria</taxon>
        <taxon>Bacillati</taxon>
        <taxon>Chloroflexota</taxon>
        <taxon>Candidatus Thermofontia</taxon>
        <taxon>Candidatus Thermofonsia Clade 1</taxon>
    </lineage>
</organism>
<evidence type="ECO:0000313" key="2">
    <source>
        <dbReference type="Proteomes" id="UP000228921"/>
    </source>
</evidence>
<dbReference type="PANTHER" id="PTHR12993:SF28">
    <property type="entry name" value="LMBE FAMILY PROTEIN"/>
    <property type="match status" value="1"/>
</dbReference>
<comment type="caution">
    <text evidence="1">The sequence shown here is derived from an EMBL/GenBank/DDBJ whole genome shotgun (WGS) entry which is preliminary data.</text>
</comment>
<protein>
    <submittedName>
        <fullName evidence="1">PIG-L family deacetylase</fullName>
    </submittedName>
</protein>
<dbReference type="InterPro" id="IPR003737">
    <property type="entry name" value="GlcNAc_PI_deacetylase-related"/>
</dbReference>
<reference evidence="1 2" key="1">
    <citation type="submission" date="2017-11" db="EMBL/GenBank/DDBJ databases">
        <title>Evolution of Phototrophy in the Chloroflexi Phylum Driven by Horizontal Gene Transfer.</title>
        <authorList>
            <person name="Ward L.M."/>
            <person name="Hemp J."/>
            <person name="Shih P.M."/>
            <person name="Mcglynn S.E."/>
            <person name="Fischer W."/>
        </authorList>
    </citation>
    <scope>NUCLEOTIDE SEQUENCE [LARGE SCALE GENOMIC DNA]</scope>
    <source>
        <strain evidence="1">CP2_2F</strain>
    </source>
</reference>
<dbReference type="AlphaFoldDB" id="A0A2M8NZJ4"/>
<dbReference type="Gene3D" id="3.40.50.10320">
    <property type="entry name" value="LmbE-like"/>
    <property type="match status" value="1"/>
</dbReference>
<accession>A0A2M8NZJ4</accession>
<dbReference type="GO" id="GO:0016811">
    <property type="term" value="F:hydrolase activity, acting on carbon-nitrogen (but not peptide) bonds, in linear amides"/>
    <property type="evidence" value="ECO:0007669"/>
    <property type="project" value="TreeGrafter"/>
</dbReference>
<sequence length="238" mass="27109">MTENSAPLQRVMAIYAHPDDPEFFSGGLLAKWSAAGKQIVYVLATSGDKGSDDPEMTSERLIAIREAEQRAAAACFGVEQVIFLRYPDGELEHTLRLRRDLTRLIRQWRPEIVITNDPHTVWTRTGGINHPDHRAIGEATLAAIYPSARDRLTFIELWRDEGLEPHKVRQVYLAGTLDPNRKVDITPYLERKIEAISQHRSQVKDIEALTKRLRESSDADFDGDSPLYTESYRVLTLR</sequence>
<dbReference type="InterPro" id="IPR024078">
    <property type="entry name" value="LmbE-like_dom_sf"/>
</dbReference>
<dbReference type="Proteomes" id="UP000228921">
    <property type="component" value="Unassembled WGS sequence"/>
</dbReference>
<evidence type="ECO:0000313" key="1">
    <source>
        <dbReference type="EMBL" id="PJF30716.1"/>
    </source>
</evidence>
<dbReference type="SUPFAM" id="SSF102588">
    <property type="entry name" value="LmbE-like"/>
    <property type="match status" value="1"/>
</dbReference>